<proteinExistence type="inferred from homology"/>
<evidence type="ECO:0000313" key="11">
    <source>
        <dbReference type="Proteomes" id="UP000320333"/>
    </source>
</evidence>
<dbReference type="InterPro" id="IPR053939">
    <property type="entry name" value="UTP25_C"/>
</dbReference>
<name>A0A507FCE8_9FUNG</name>
<evidence type="ECO:0000259" key="9">
    <source>
        <dbReference type="Pfam" id="PF22916"/>
    </source>
</evidence>
<dbReference type="Gene3D" id="3.40.50.300">
    <property type="entry name" value="P-loop containing nucleotide triphosphate hydrolases"/>
    <property type="match status" value="1"/>
</dbReference>
<keyword evidence="6" id="KW-0687">Ribonucleoprotein</keyword>
<feature type="compositionally biased region" description="Polar residues" evidence="7">
    <location>
        <begin position="25"/>
        <end position="37"/>
    </location>
</feature>
<comment type="similarity">
    <text evidence="3 6">Belongs to the UTP25 family.</text>
</comment>
<dbReference type="Pfam" id="PF22916">
    <property type="entry name" value="UTP25_NTPase-like"/>
    <property type="match status" value="1"/>
</dbReference>
<dbReference type="GO" id="GO:0019843">
    <property type="term" value="F:rRNA binding"/>
    <property type="evidence" value="ECO:0007669"/>
    <property type="project" value="TreeGrafter"/>
</dbReference>
<feature type="domain" description="UTP25 C-terminal" evidence="8">
    <location>
        <begin position="463"/>
        <end position="642"/>
    </location>
</feature>
<dbReference type="FunFam" id="3.40.50.300:FF:001559">
    <property type="entry name" value="U3 small nucleolar RNA-associated protein 25"/>
    <property type="match status" value="1"/>
</dbReference>
<protein>
    <recommendedName>
        <fullName evidence="4 6">U3 small nucleolar RNA-associated protein 25</fullName>
        <shortName evidence="6">U3 snoRNA-associated protein 25</shortName>
    </recommendedName>
</protein>
<evidence type="ECO:0000256" key="7">
    <source>
        <dbReference type="SAM" id="MobiDB-lite"/>
    </source>
</evidence>
<dbReference type="GO" id="GO:0032040">
    <property type="term" value="C:small-subunit processome"/>
    <property type="evidence" value="ECO:0007669"/>
    <property type="project" value="TreeGrafter"/>
</dbReference>
<organism evidence="10 11">
    <name type="scientific">Chytriomyces confervae</name>
    <dbReference type="NCBI Taxonomy" id="246404"/>
    <lineage>
        <taxon>Eukaryota</taxon>
        <taxon>Fungi</taxon>
        <taxon>Fungi incertae sedis</taxon>
        <taxon>Chytridiomycota</taxon>
        <taxon>Chytridiomycota incertae sedis</taxon>
        <taxon>Chytridiomycetes</taxon>
        <taxon>Chytridiales</taxon>
        <taxon>Chytriomycetaceae</taxon>
        <taxon>Chytriomyces</taxon>
    </lineage>
</organism>
<dbReference type="PANTHER" id="PTHR12933:SF0">
    <property type="entry name" value="U3 SMALL NUCLEOLAR RNA-ASSOCIATED PROTEIN 25 HOMOLOG"/>
    <property type="match status" value="1"/>
</dbReference>
<feature type="compositionally biased region" description="Acidic residues" evidence="7">
    <location>
        <begin position="222"/>
        <end position="235"/>
    </location>
</feature>
<feature type="region of interest" description="Disordered" evidence="7">
    <location>
        <begin position="208"/>
        <end position="241"/>
    </location>
</feature>
<evidence type="ECO:0000256" key="1">
    <source>
        <dbReference type="ARBA" id="ARBA00002883"/>
    </source>
</evidence>
<comment type="subcellular location">
    <subcellularLocation>
        <location evidence="2 6">Nucleus</location>
        <location evidence="2 6">Nucleolus</location>
    </subcellularLocation>
</comment>
<evidence type="ECO:0000256" key="5">
    <source>
        <dbReference type="ARBA" id="ARBA00023242"/>
    </source>
</evidence>
<keyword evidence="6" id="KW-0690">Ribosome biogenesis</keyword>
<dbReference type="EMBL" id="QEAP01000159">
    <property type="protein sequence ID" value="TPX73884.1"/>
    <property type="molecule type" value="Genomic_DNA"/>
</dbReference>
<dbReference type="AlphaFoldDB" id="A0A507FCE8"/>
<feature type="compositionally biased region" description="Polar residues" evidence="7">
    <location>
        <begin position="1"/>
        <end position="17"/>
    </location>
</feature>
<dbReference type="PANTHER" id="PTHR12933">
    <property type="entry name" value="ORF PROTEIN-RELATED"/>
    <property type="match status" value="1"/>
</dbReference>
<dbReference type="InterPro" id="IPR053940">
    <property type="entry name" value="UTP25_NTPase-like"/>
</dbReference>
<gene>
    <name evidence="10" type="ORF">CcCBS67573_g04846</name>
</gene>
<keyword evidence="6" id="KW-0698">rRNA processing</keyword>
<comment type="caution">
    <text evidence="10">The sequence shown here is derived from an EMBL/GenBank/DDBJ whole genome shotgun (WGS) entry which is preliminary data.</text>
</comment>
<dbReference type="OrthoDB" id="10264378at2759"/>
<dbReference type="Proteomes" id="UP000320333">
    <property type="component" value="Unassembled WGS sequence"/>
</dbReference>
<comment type="subunit">
    <text evidence="6">Component of the ribosomal small subunit (SSU) processome composed of at least 40 protein subunits and snoRNA U3.</text>
</comment>
<keyword evidence="11" id="KW-1185">Reference proteome</keyword>
<dbReference type="Pfam" id="PF06862">
    <property type="entry name" value="Utp25_C"/>
    <property type="match status" value="1"/>
</dbReference>
<evidence type="ECO:0000259" key="8">
    <source>
        <dbReference type="Pfam" id="PF06862"/>
    </source>
</evidence>
<dbReference type="InterPro" id="IPR010678">
    <property type="entry name" value="UTP25"/>
</dbReference>
<feature type="domain" description="UTP25 NTP hydrolase-like" evidence="9">
    <location>
        <begin position="162"/>
        <end position="453"/>
    </location>
</feature>
<accession>A0A507FCE8</accession>
<dbReference type="InterPro" id="IPR027417">
    <property type="entry name" value="P-loop_NTPase"/>
</dbReference>
<reference evidence="10 11" key="1">
    <citation type="journal article" date="2019" name="Sci. Rep.">
        <title>Comparative genomics of chytrid fungi reveal insights into the obligate biotrophic and pathogenic lifestyle of Synchytrium endobioticum.</title>
        <authorList>
            <person name="van de Vossenberg B.T.L.H."/>
            <person name="Warris S."/>
            <person name="Nguyen H.D.T."/>
            <person name="van Gent-Pelzer M.P.E."/>
            <person name="Joly D.L."/>
            <person name="van de Geest H.C."/>
            <person name="Bonants P.J.M."/>
            <person name="Smith D.S."/>
            <person name="Levesque C.A."/>
            <person name="van der Lee T.A.J."/>
        </authorList>
    </citation>
    <scope>NUCLEOTIDE SEQUENCE [LARGE SCALE GENOMIC DNA]</scope>
    <source>
        <strain evidence="10 11">CBS 675.73</strain>
    </source>
</reference>
<feature type="region of interest" description="Disordered" evidence="7">
    <location>
        <begin position="1"/>
        <end position="44"/>
    </location>
</feature>
<keyword evidence="5 6" id="KW-0539">Nucleus</keyword>
<comment type="function">
    <text evidence="1 6">DEAD-box RNA helicase-like protein required for pre-18S rRNA processing, specifically at sites A0, A1, and A2.</text>
</comment>
<evidence type="ECO:0000313" key="10">
    <source>
        <dbReference type="EMBL" id="TPX73884.1"/>
    </source>
</evidence>
<evidence type="ECO:0000256" key="6">
    <source>
        <dbReference type="RuleBase" id="RU365070"/>
    </source>
</evidence>
<evidence type="ECO:0000256" key="2">
    <source>
        <dbReference type="ARBA" id="ARBA00004604"/>
    </source>
</evidence>
<sequence>MTATKPPNKRSPSNIPNTAARKALTPSTKPLQKQQRSSVDKEQVLNKTSIENYFDSHFSNSKNLEGDSSNAQPIKASVEALGTVLVTSSLPLSIPHESELPLHETLDVLGVKARVIPLMAKLATAKSDEPSIDRKAKKVKKDSNEVRLLPIQQSLFPIMNTYADVLLTTQTRENEVEMRQTYCLHTVNHVLKTRDRVLKNTARLNAAALASSSKDTSGEAEATPEDVEDDDEDAGDVERNGNVIEYRDQGFTRPKVLVLIPFKNIAFEVIETIIKLSGASQVENKSRLTSEFTLPPEEDGLDPTKPEDYQHDFRGNIDDCFRIGIKFSRRHMKLFSDFYSADVIVASPLGLRMVVGAEGDKERDFDFLSSIEVVVVDRCDMLLMQNWDHLQHIFQHLNLTPKSAHDCDFARTKSWYLDGRSALLRQSILLSAFPTPEINALMAKSCKNVDGRIKISKVYRGSVGEVVVQVPQMYNRITSPSLRELDDARFKHFVEKVIPTLKRGGLEQKGTIIFIPSYFDYVRVRNHLRDHQADIEVGELCEYTSNSDISRTRSNFFHGKTSILLMTERFHFFRRYKIRGCKHVFFYQLPEYAQFYAELLNGMDVGMESRCSVVYSVYDKFRMERVVGSDRVKKMMDKDTFMFA</sequence>
<dbReference type="STRING" id="246404.A0A507FCE8"/>
<evidence type="ECO:0000256" key="3">
    <source>
        <dbReference type="ARBA" id="ARBA00009223"/>
    </source>
</evidence>
<dbReference type="SUPFAM" id="SSF52540">
    <property type="entry name" value="P-loop containing nucleoside triphosphate hydrolases"/>
    <property type="match status" value="1"/>
</dbReference>
<evidence type="ECO:0000256" key="4">
    <source>
        <dbReference type="ARBA" id="ARBA00015422"/>
    </source>
</evidence>
<dbReference type="GO" id="GO:0034511">
    <property type="term" value="F:U3 snoRNA binding"/>
    <property type="evidence" value="ECO:0007669"/>
    <property type="project" value="InterPro"/>
</dbReference>
<dbReference type="GO" id="GO:0000462">
    <property type="term" value="P:maturation of SSU-rRNA from tricistronic rRNA transcript (SSU-rRNA, 5.8S rRNA, LSU-rRNA)"/>
    <property type="evidence" value="ECO:0007669"/>
    <property type="project" value="TreeGrafter"/>
</dbReference>